<organism evidence="11 12">
    <name type="scientific">Lymnaea stagnalis</name>
    <name type="common">Great pond snail</name>
    <name type="synonym">Helix stagnalis</name>
    <dbReference type="NCBI Taxonomy" id="6523"/>
    <lineage>
        <taxon>Eukaryota</taxon>
        <taxon>Metazoa</taxon>
        <taxon>Spiralia</taxon>
        <taxon>Lophotrochozoa</taxon>
        <taxon>Mollusca</taxon>
        <taxon>Gastropoda</taxon>
        <taxon>Heterobranchia</taxon>
        <taxon>Euthyneura</taxon>
        <taxon>Panpulmonata</taxon>
        <taxon>Hygrophila</taxon>
        <taxon>Lymnaeoidea</taxon>
        <taxon>Lymnaeidae</taxon>
        <taxon>Lymnaea</taxon>
    </lineage>
</organism>
<dbReference type="Pfam" id="PF24973">
    <property type="entry name" value="EGF_LMN_ATRN"/>
    <property type="match status" value="2"/>
</dbReference>
<feature type="disulfide bond" evidence="8">
    <location>
        <begin position="571"/>
        <end position="583"/>
    </location>
</feature>
<feature type="disulfide bond" evidence="8">
    <location>
        <begin position="954"/>
        <end position="963"/>
    </location>
</feature>
<dbReference type="Gene3D" id="2.10.25.10">
    <property type="entry name" value="Laminin"/>
    <property type="match status" value="7"/>
</dbReference>
<dbReference type="CDD" id="cd00055">
    <property type="entry name" value="EGF_Lam"/>
    <property type="match status" value="7"/>
</dbReference>
<dbReference type="GO" id="GO:0005604">
    <property type="term" value="C:basement membrane"/>
    <property type="evidence" value="ECO:0007669"/>
    <property type="project" value="UniProtKB-ARBA"/>
</dbReference>
<dbReference type="Pfam" id="PF00055">
    <property type="entry name" value="Laminin_N"/>
    <property type="match status" value="1"/>
</dbReference>
<dbReference type="Gene3D" id="2.60.120.260">
    <property type="entry name" value="Galactose-binding domain-like"/>
    <property type="match status" value="1"/>
</dbReference>
<evidence type="ECO:0000256" key="4">
    <source>
        <dbReference type="ARBA" id="ARBA00022737"/>
    </source>
</evidence>
<dbReference type="Pfam" id="PF00053">
    <property type="entry name" value="EGF_laminin"/>
    <property type="match status" value="6"/>
</dbReference>
<dbReference type="FunFam" id="2.10.25.10:FF:000188">
    <property type="entry name" value="Laminin subunit gamma 2"/>
    <property type="match status" value="1"/>
</dbReference>
<evidence type="ECO:0000256" key="8">
    <source>
        <dbReference type="PROSITE-ProRule" id="PRU00460"/>
    </source>
</evidence>
<reference evidence="11 12" key="1">
    <citation type="submission" date="2024-04" db="EMBL/GenBank/DDBJ databases">
        <authorList>
            <consortium name="Genoscope - CEA"/>
            <person name="William W."/>
        </authorList>
    </citation>
    <scope>NUCLEOTIDE SEQUENCE [LARGE SCALE GENOMIC DNA]</scope>
</reference>
<dbReference type="PRINTS" id="PR00011">
    <property type="entry name" value="EGFLAMININ"/>
</dbReference>
<dbReference type="SUPFAM" id="SSF49785">
    <property type="entry name" value="Galactose-binding domain-like"/>
    <property type="match status" value="1"/>
</dbReference>
<dbReference type="InterPro" id="IPR000034">
    <property type="entry name" value="Laminin_IV"/>
</dbReference>
<keyword evidence="5 8" id="KW-1015">Disulfide bond</keyword>
<dbReference type="Pfam" id="PF00052">
    <property type="entry name" value="Laminin_B"/>
    <property type="match status" value="1"/>
</dbReference>
<evidence type="ECO:0000256" key="7">
    <source>
        <dbReference type="ARBA" id="ARBA00023292"/>
    </source>
</evidence>
<evidence type="ECO:0000313" key="12">
    <source>
        <dbReference type="Proteomes" id="UP001497497"/>
    </source>
</evidence>
<dbReference type="PANTHER" id="PTHR10574:SF440">
    <property type="entry name" value="LAMININ EGF-LIKE DOMAIN-CONTAINING PROTEIN"/>
    <property type="match status" value="1"/>
</dbReference>
<sequence length="1110" mass="121978">EALRLCNISLERIFRNGLRTDPVMPLFKMRRFYDKIRRMAAGVLMWWTMVNVLTGGTKGEYDVCYDDVNKEYLACNPSMYDVMSDAIADIRVDPSTATCGTPPNFFRRLAPRGSVNETCNAASTTLRHPPNLMIDDNATSWWQSVNMLPGTEALNINITVSFNKTFRMNSDVIITFNSGRPNKMILEKSSDFGATWQPLQYYAKNCDDFQAQLVPGAEITADNPTAVICTNMYTETTPRAVAGRTVKLVNEDRFDLFLGPLKIEFAKFYEALELKLLDFLLFTDMRIRLIQPLTDGKTTYDMYYYAISDIQAVARCFCNLHAAVCNYTDTDIICDCEHNTMGKNCETCKPLYNERLWQKGSYLPYPKGQANPCIKCECNDHAESCTYNATYGRGICDVCLHNTRGYHCELCVLKYYPNVSLPLNDIDRCIECNCNLAGTVGESNTCAQDTGQCPCKQTTEHRMCDACKDGYFSFPTGNPQRVRLRSNLEVSCCFKKYFNVLCLSCSCNEISTVSGSFCKALGGQCQCKPGVSGRDCGICTPGYFNFTDSGCVRNCRTNYYGINNGTGCFNCECNGQGSTSLQCNDAGQCPCKDSVTGKKCDVCKEGYYGFGANGCSACNCSVSGSTSVSCNINTGECSCKNNVEGVKCSVCRSGFFNLAAYNPDGCQPCFCYNHSTNCSSASGFQSKLLQVTDSSGDFSLLFGDRHTSYGQILSLRLESESVLDLKGFRLLVLTGNGKNLFHDAPNGTFINSTRLLTYEVRLLEQNWMLDDGQQSYIPTAIDVIGILANLTKVTPNTWANGQPVRVTYLAMVSNEKAGTKGANQLTEVAFVEECTCSETTHTGGLSCQSCATGYKRENSSLTSPYSTCMACNCSRRGATDPPECNELSGVCLNCRNGTVGEHCERCAAHVGGGECDVCDNEFWGLLADGCRACNCSAPGSNSPVCNKTSGQCACASHVTGRTCDKCEENFQGLTSSGCVECDSCYSLLETAIVPLRQLETDINTNISALESKDMNSVLGPFMSRFKAAQENLNKLVEFLLSVEQSESVTRSQLKTFNQTLTSVEDRMATVRTNTSVEIEMVLSDSEGVLQTAQQLKNEVQNKTLSSYSKL</sequence>
<proteinExistence type="predicted"/>
<dbReference type="GO" id="GO:0009887">
    <property type="term" value="P:animal organ morphogenesis"/>
    <property type="evidence" value="ECO:0007669"/>
    <property type="project" value="TreeGrafter"/>
</dbReference>
<dbReference type="FunFam" id="2.10.25.10:FF:000082">
    <property type="entry name" value="Laminin subunit alpha 1"/>
    <property type="match status" value="1"/>
</dbReference>
<dbReference type="InterPro" id="IPR056863">
    <property type="entry name" value="LMN_ATRN_NET-like_EGF"/>
</dbReference>
<feature type="domain" description="Laminin N-terminal" evidence="10">
    <location>
        <begin position="71"/>
        <end position="315"/>
    </location>
</feature>
<evidence type="ECO:0000256" key="3">
    <source>
        <dbReference type="ARBA" id="ARBA00022729"/>
    </source>
</evidence>
<keyword evidence="4" id="KW-0677">Repeat</keyword>
<comment type="caution">
    <text evidence="8">Lacks conserved residue(s) required for the propagation of feature annotation.</text>
</comment>
<feature type="disulfide bond" evidence="8">
    <location>
        <begin position="591"/>
        <end position="600"/>
    </location>
</feature>
<dbReference type="InterPro" id="IPR008979">
    <property type="entry name" value="Galactose-bd-like_sf"/>
</dbReference>
<keyword evidence="7 8" id="KW-0424">Laminin EGF-like domain</keyword>
<evidence type="ECO:0000256" key="2">
    <source>
        <dbReference type="ARBA" id="ARBA00022525"/>
    </source>
</evidence>
<comment type="caution">
    <text evidence="11">The sequence shown here is derived from an EMBL/GenBank/DDBJ whole genome shotgun (WGS) entry which is preliminary data.</text>
</comment>
<feature type="domain" description="Laminin EGF-like" evidence="9">
    <location>
        <begin position="505"/>
        <end position="553"/>
    </location>
</feature>
<dbReference type="PROSITE" id="PS50027">
    <property type="entry name" value="EGF_LAM_2"/>
    <property type="match status" value="5"/>
</dbReference>
<evidence type="ECO:0000256" key="5">
    <source>
        <dbReference type="ARBA" id="ARBA00023157"/>
    </source>
</evidence>
<feature type="disulfide bond" evidence="8">
    <location>
        <begin position="527"/>
        <end position="536"/>
    </location>
</feature>
<feature type="domain" description="Laminin EGF-like" evidence="9">
    <location>
        <begin position="618"/>
        <end position="668"/>
    </location>
</feature>
<keyword evidence="12" id="KW-1185">Reference proteome</keyword>
<dbReference type="InterPro" id="IPR002049">
    <property type="entry name" value="LE_dom"/>
</dbReference>
<dbReference type="InterPro" id="IPR008211">
    <property type="entry name" value="Laminin_N"/>
</dbReference>
<dbReference type="PROSITE" id="PS01248">
    <property type="entry name" value="EGF_LAM_1"/>
    <property type="match status" value="3"/>
</dbReference>
<feature type="non-terminal residue" evidence="11">
    <location>
        <position position="1110"/>
    </location>
</feature>
<dbReference type="EMBL" id="CAXITT010001057">
    <property type="protein sequence ID" value="CAL1547746.1"/>
    <property type="molecule type" value="Genomic_DNA"/>
</dbReference>
<evidence type="ECO:0000256" key="1">
    <source>
        <dbReference type="ARBA" id="ARBA00004613"/>
    </source>
</evidence>
<dbReference type="Proteomes" id="UP001497497">
    <property type="component" value="Unassembled WGS sequence"/>
</dbReference>
<dbReference type="InterPro" id="IPR050440">
    <property type="entry name" value="Laminin/Netrin_ECM"/>
</dbReference>
<evidence type="ECO:0000313" key="11">
    <source>
        <dbReference type="EMBL" id="CAL1547746.1"/>
    </source>
</evidence>
<keyword evidence="6" id="KW-0325">Glycoprotein</keyword>
<feature type="domain" description="Laminin EGF-like" evidence="9">
    <location>
        <begin position="432"/>
        <end position="479"/>
    </location>
</feature>
<dbReference type="GO" id="GO:0005576">
    <property type="term" value="C:extracellular region"/>
    <property type="evidence" value="ECO:0007669"/>
    <property type="project" value="UniProtKB-SubCell"/>
</dbReference>
<feature type="disulfide bond" evidence="8">
    <location>
        <begin position="455"/>
        <end position="464"/>
    </location>
</feature>
<comment type="subcellular location">
    <subcellularLocation>
        <location evidence="1">Secreted</location>
    </subcellularLocation>
</comment>
<feature type="disulfide bond" evidence="8">
    <location>
        <begin position="618"/>
        <end position="630"/>
    </location>
</feature>
<feature type="disulfide bond" evidence="8">
    <location>
        <begin position="935"/>
        <end position="952"/>
    </location>
</feature>
<protein>
    <submittedName>
        <fullName evidence="11">Uncharacterized protein</fullName>
    </submittedName>
</protein>
<evidence type="ECO:0000256" key="6">
    <source>
        <dbReference type="ARBA" id="ARBA00023180"/>
    </source>
</evidence>
<dbReference type="SUPFAM" id="SSF57196">
    <property type="entry name" value="EGF/Laminin"/>
    <property type="match status" value="7"/>
</dbReference>
<keyword evidence="3" id="KW-0732">Signal</keyword>
<dbReference type="Gene3D" id="2.170.300.10">
    <property type="entry name" value="Tie2 ligand-binding domain superfamily"/>
    <property type="match status" value="1"/>
</dbReference>
<feature type="disulfide bond" evidence="8">
    <location>
        <begin position="933"/>
        <end position="945"/>
    </location>
</feature>
<gene>
    <name evidence="11" type="ORF">GSLYS_00021063001</name>
</gene>
<feature type="disulfide bond" evidence="8">
    <location>
        <begin position="639"/>
        <end position="648"/>
    </location>
</feature>
<accession>A0AAV2INH8</accession>
<evidence type="ECO:0000259" key="10">
    <source>
        <dbReference type="PROSITE" id="PS51117"/>
    </source>
</evidence>
<dbReference type="SMART" id="SM00136">
    <property type="entry name" value="LamNT"/>
    <property type="match status" value="1"/>
</dbReference>
<feature type="non-terminal residue" evidence="11">
    <location>
        <position position="1"/>
    </location>
</feature>
<dbReference type="GO" id="GO:0009888">
    <property type="term" value="P:tissue development"/>
    <property type="evidence" value="ECO:0007669"/>
    <property type="project" value="TreeGrafter"/>
</dbReference>
<dbReference type="PANTHER" id="PTHR10574">
    <property type="entry name" value="NETRIN/LAMININ-RELATED"/>
    <property type="match status" value="1"/>
</dbReference>
<dbReference type="SMART" id="SM00180">
    <property type="entry name" value="EGF_Lam"/>
    <property type="match status" value="8"/>
</dbReference>
<dbReference type="GO" id="GO:0007409">
    <property type="term" value="P:axonogenesis"/>
    <property type="evidence" value="ECO:0007669"/>
    <property type="project" value="TreeGrafter"/>
</dbReference>
<dbReference type="FunFam" id="2.10.25.10:FF:000090">
    <property type="entry name" value="laminin subunit alpha"/>
    <property type="match status" value="2"/>
</dbReference>
<keyword evidence="2" id="KW-0964">Secreted</keyword>
<feature type="domain" description="Laminin EGF-like" evidence="9">
    <location>
        <begin position="933"/>
        <end position="980"/>
    </location>
</feature>
<dbReference type="AlphaFoldDB" id="A0AAV2INH8"/>
<name>A0AAV2INH8_LYMST</name>
<evidence type="ECO:0000259" key="9">
    <source>
        <dbReference type="PROSITE" id="PS50027"/>
    </source>
</evidence>
<feature type="domain" description="Laminin EGF-like" evidence="9">
    <location>
        <begin position="571"/>
        <end position="617"/>
    </location>
</feature>
<dbReference type="PROSITE" id="PS51117">
    <property type="entry name" value="LAMININ_NTER"/>
    <property type="match status" value="1"/>
</dbReference>
<feature type="disulfide bond" evidence="8">
    <location>
        <begin position="620"/>
        <end position="637"/>
    </location>
</feature>
<dbReference type="FunFam" id="2.10.25.10:FF:000094">
    <property type="entry name" value="Laminin subunit alpha-2"/>
    <property type="match status" value="1"/>
</dbReference>